<feature type="transmembrane region" description="Helical" evidence="8">
    <location>
        <begin position="460"/>
        <end position="481"/>
    </location>
</feature>
<dbReference type="RefSeq" id="WP_265383246.1">
    <property type="nucleotide sequence ID" value="NZ_CP110615.1"/>
</dbReference>
<dbReference type="Proteomes" id="UP001164965">
    <property type="component" value="Chromosome"/>
</dbReference>
<keyword evidence="5 8" id="KW-0812">Transmembrane</keyword>
<feature type="transmembrane region" description="Helical" evidence="8">
    <location>
        <begin position="331"/>
        <end position="351"/>
    </location>
</feature>
<proteinExistence type="inferred from homology"/>
<keyword evidence="11" id="KW-1185">Reference proteome</keyword>
<protein>
    <submittedName>
        <fullName evidence="10">Iron ABC transporter permease</fullName>
    </submittedName>
</protein>
<evidence type="ECO:0000256" key="2">
    <source>
        <dbReference type="ARBA" id="ARBA00022448"/>
    </source>
</evidence>
<dbReference type="PROSITE" id="PS50928">
    <property type="entry name" value="ABC_TM1"/>
    <property type="match status" value="2"/>
</dbReference>
<feature type="transmembrane region" description="Helical" evidence="8">
    <location>
        <begin position="357"/>
        <end position="374"/>
    </location>
</feature>
<evidence type="ECO:0000313" key="10">
    <source>
        <dbReference type="EMBL" id="UZJ25140.1"/>
    </source>
</evidence>
<dbReference type="Pfam" id="PF00528">
    <property type="entry name" value="BPD_transp_1"/>
    <property type="match status" value="2"/>
</dbReference>
<keyword evidence="6 8" id="KW-1133">Transmembrane helix</keyword>
<feature type="transmembrane region" description="Helical" evidence="8">
    <location>
        <begin position="105"/>
        <end position="123"/>
    </location>
</feature>
<evidence type="ECO:0000259" key="9">
    <source>
        <dbReference type="PROSITE" id="PS50928"/>
    </source>
</evidence>
<feature type="transmembrane region" description="Helical" evidence="8">
    <location>
        <begin position="418"/>
        <end position="440"/>
    </location>
</feature>
<feature type="transmembrane region" description="Helical" evidence="8">
    <location>
        <begin position="197"/>
        <end position="219"/>
    </location>
</feature>
<dbReference type="PANTHER" id="PTHR43357">
    <property type="entry name" value="INNER MEMBRANE ABC TRANSPORTER PERMEASE PROTEIN YDCV"/>
    <property type="match status" value="1"/>
</dbReference>
<gene>
    <name evidence="10" type="ORF">RHODO2019_01105</name>
</gene>
<dbReference type="SUPFAM" id="SSF161098">
    <property type="entry name" value="MetI-like"/>
    <property type="match status" value="2"/>
</dbReference>
<comment type="similarity">
    <text evidence="8">Belongs to the binding-protein-dependent transport system permease family.</text>
</comment>
<comment type="subcellular location">
    <subcellularLocation>
        <location evidence="1">Cell inner membrane</location>
        <topology evidence="1">Multi-pass membrane protein</topology>
    </subcellularLocation>
    <subcellularLocation>
        <location evidence="8">Cell membrane</location>
        <topology evidence="8">Multi-pass membrane protein</topology>
    </subcellularLocation>
</comment>
<feature type="transmembrane region" description="Helical" evidence="8">
    <location>
        <begin position="74"/>
        <end position="93"/>
    </location>
</feature>
<evidence type="ECO:0000256" key="7">
    <source>
        <dbReference type="ARBA" id="ARBA00023136"/>
    </source>
</evidence>
<dbReference type="PANTHER" id="PTHR43357:SF3">
    <property type="entry name" value="FE(3+)-TRANSPORT SYSTEM PERMEASE PROTEIN FBPB 2"/>
    <property type="match status" value="1"/>
</dbReference>
<name>A0ABY6P0H8_9NOCA</name>
<feature type="domain" description="ABC transmembrane type-1" evidence="9">
    <location>
        <begin position="291"/>
        <end position="481"/>
    </location>
</feature>
<dbReference type="CDD" id="cd06261">
    <property type="entry name" value="TM_PBP2"/>
    <property type="match status" value="2"/>
</dbReference>
<keyword evidence="2 8" id="KW-0813">Transport</keyword>
<keyword evidence="4" id="KW-0997">Cell inner membrane</keyword>
<evidence type="ECO:0000256" key="6">
    <source>
        <dbReference type="ARBA" id="ARBA00022989"/>
    </source>
</evidence>
<dbReference type="InterPro" id="IPR035906">
    <property type="entry name" value="MetI-like_sf"/>
</dbReference>
<evidence type="ECO:0000256" key="4">
    <source>
        <dbReference type="ARBA" id="ARBA00022519"/>
    </source>
</evidence>
<sequence length="511" mass="53131">MAVLALLPLGYVVGFTATTPLADLQRLLLRARTAELLVNTTQLTVVGVVLCAVLGVGAAWVVERRTVVGRRVWHVLLVAPLAVPAFVSSYAWISVAPTLNGLDGALLVVVSSYFPLVYLPVVAMMRRLDPALEDTARALGLSEWAVFRRVVLPQVRPAVLGGSLLVALHMLSEFGALQLLQFPTFTTAIYDQYRSSFAGPAATALASVLVLACLLLLVAEQGARGSARYARVGQGTARAATPVRTRARLPLTAVLAVVVGITLVVPLGILVRWLALDASTGADLGRLGPAVVATLGLGLAAAVLTLVLALPVGWLAVRHRGAVATVVERSTWFASALPGIVVALALITLTIRHARPLYQTVWMLLAAYAILFLPRAVTTVRAALAQAPPGLGEAARGLGAGTVGTFLRVEVPLMAPGLGAGAALVFIAASTELTSTLLLAPTGTRTLATQFWSHSTSLEYSAAAPYAALLVAVSAPATWLLTRASTRRPRRGSGLAPAVVDDGAPSATLVG</sequence>
<keyword evidence="3" id="KW-1003">Cell membrane</keyword>
<evidence type="ECO:0000256" key="5">
    <source>
        <dbReference type="ARBA" id="ARBA00022692"/>
    </source>
</evidence>
<evidence type="ECO:0000313" key="11">
    <source>
        <dbReference type="Proteomes" id="UP001164965"/>
    </source>
</evidence>
<feature type="transmembrane region" description="Helical" evidence="8">
    <location>
        <begin position="253"/>
        <end position="275"/>
    </location>
</feature>
<organism evidence="10 11">
    <name type="scientific">Rhodococcus antarcticus</name>
    <dbReference type="NCBI Taxonomy" id="2987751"/>
    <lineage>
        <taxon>Bacteria</taxon>
        <taxon>Bacillati</taxon>
        <taxon>Actinomycetota</taxon>
        <taxon>Actinomycetes</taxon>
        <taxon>Mycobacteriales</taxon>
        <taxon>Nocardiaceae</taxon>
        <taxon>Rhodococcus</taxon>
    </lineage>
</organism>
<keyword evidence="7 8" id="KW-0472">Membrane</keyword>
<evidence type="ECO:0000256" key="8">
    <source>
        <dbReference type="RuleBase" id="RU363032"/>
    </source>
</evidence>
<reference evidence="10" key="1">
    <citation type="submission" date="2022-10" db="EMBL/GenBank/DDBJ databases">
        <title>Rhodococcus sp.75.</title>
        <authorList>
            <person name="Sun M."/>
        </authorList>
    </citation>
    <scope>NUCLEOTIDE SEQUENCE</scope>
    <source>
        <strain evidence="10">75</strain>
    </source>
</reference>
<feature type="transmembrane region" description="Helical" evidence="8">
    <location>
        <begin position="158"/>
        <end position="177"/>
    </location>
</feature>
<feature type="transmembrane region" description="Helical" evidence="8">
    <location>
        <begin position="287"/>
        <end position="310"/>
    </location>
</feature>
<accession>A0ABY6P0H8</accession>
<evidence type="ECO:0000256" key="3">
    <source>
        <dbReference type="ARBA" id="ARBA00022475"/>
    </source>
</evidence>
<evidence type="ECO:0000256" key="1">
    <source>
        <dbReference type="ARBA" id="ARBA00004429"/>
    </source>
</evidence>
<feature type="domain" description="ABC transmembrane type-1" evidence="9">
    <location>
        <begin position="37"/>
        <end position="220"/>
    </location>
</feature>
<dbReference type="InterPro" id="IPR000515">
    <property type="entry name" value="MetI-like"/>
</dbReference>
<dbReference type="EMBL" id="CP110615">
    <property type="protein sequence ID" value="UZJ25140.1"/>
    <property type="molecule type" value="Genomic_DNA"/>
</dbReference>
<dbReference type="Gene3D" id="1.10.3720.10">
    <property type="entry name" value="MetI-like"/>
    <property type="match status" value="2"/>
</dbReference>
<feature type="transmembrane region" description="Helical" evidence="8">
    <location>
        <begin position="42"/>
        <end position="62"/>
    </location>
</feature>